<dbReference type="GO" id="GO:0046872">
    <property type="term" value="F:metal ion binding"/>
    <property type="evidence" value="ECO:0007669"/>
    <property type="project" value="UniProtKB-KW"/>
</dbReference>
<comment type="similarity">
    <text evidence="3 10">Belongs to the 2Fe2S plant-type ferredoxin family.</text>
</comment>
<evidence type="ECO:0000313" key="12">
    <source>
        <dbReference type="EMBL" id="KAJ8770220.1"/>
    </source>
</evidence>
<dbReference type="SUPFAM" id="SSF54292">
    <property type="entry name" value="2Fe-2S ferredoxin-like"/>
    <property type="match status" value="1"/>
</dbReference>
<dbReference type="Gene3D" id="3.10.20.30">
    <property type="match status" value="1"/>
</dbReference>
<dbReference type="InterPro" id="IPR036010">
    <property type="entry name" value="2Fe-2S_ferredoxin-like_sf"/>
</dbReference>
<proteinExistence type="inferred from homology"/>
<evidence type="ECO:0000256" key="5">
    <source>
        <dbReference type="ARBA" id="ARBA00022714"/>
    </source>
</evidence>
<name>A0AAV8TWH5_9ROSI</name>
<dbReference type="InterPro" id="IPR012675">
    <property type="entry name" value="Beta-grasp_dom_sf"/>
</dbReference>
<comment type="subcellular location">
    <subcellularLocation>
        <location evidence="2 10">Plastid</location>
        <location evidence="2 10">Chloroplast</location>
    </subcellularLocation>
</comment>
<evidence type="ECO:0000256" key="6">
    <source>
        <dbReference type="ARBA" id="ARBA00022723"/>
    </source>
</evidence>
<evidence type="ECO:0000256" key="8">
    <source>
        <dbReference type="ARBA" id="ARBA00023004"/>
    </source>
</evidence>
<dbReference type="PROSITE" id="PS51085">
    <property type="entry name" value="2FE2S_FER_2"/>
    <property type="match status" value="1"/>
</dbReference>
<keyword evidence="8 10" id="KW-0408">Iron</keyword>
<keyword evidence="9 10" id="KW-0411">Iron-sulfur</keyword>
<comment type="caution">
    <text evidence="12">The sequence shown here is derived from an EMBL/GenBank/DDBJ whole genome shotgun (WGS) entry which is preliminary data.</text>
</comment>
<evidence type="ECO:0000259" key="11">
    <source>
        <dbReference type="PROSITE" id="PS51085"/>
    </source>
</evidence>
<dbReference type="PANTHER" id="PTHR43112:SF3">
    <property type="entry name" value="FERREDOXIN-2, CHLOROPLASTIC"/>
    <property type="match status" value="1"/>
</dbReference>
<evidence type="ECO:0000256" key="9">
    <source>
        <dbReference type="ARBA" id="ARBA00023014"/>
    </source>
</evidence>
<protein>
    <recommendedName>
        <fullName evidence="10">Ferredoxin</fullName>
    </recommendedName>
</protein>
<dbReference type="GO" id="GO:0022900">
    <property type="term" value="P:electron transport chain"/>
    <property type="evidence" value="ECO:0007669"/>
    <property type="project" value="InterPro"/>
</dbReference>
<reference evidence="12 13" key="1">
    <citation type="submission" date="2021-09" db="EMBL/GenBank/DDBJ databases">
        <title>Genomic insights and catalytic innovation underlie evolution of tropane alkaloids biosynthesis.</title>
        <authorList>
            <person name="Wang Y.-J."/>
            <person name="Tian T."/>
            <person name="Huang J.-P."/>
            <person name="Huang S.-X."/>
        </authorList>
    </citation>
    <scope>NUCLEOTIDE SEQUENCE [LARGE SCALE GENOMIC DNA]</scope>
    <source>
        <strain evidence="12">KIB-2018</strain>
        <tissue evidence="12">Leaf</tissue>
    </source>
</reference>
<dbReference type="AlphaFoldDB" id="A0AAV8TWH5"/>
<dbReference type="InterPro" id="IPR010241">
    <property type="entry name" value="Fd_pln"/>
</dbReference>
<dbReference type="GO" id="GO:0051537">
    <property type="term" value="F:2 iron, 2 sulfur cluster binding"/>
    <property type="evidence" value="ECO:0007669"/>
    <property type="project" value="UniProtKB-KW"/>
</dbReference>
<organism evidence="12 13">
    <name type="scientific">Erythroxylum novogranatense</name>
    <dbReference type="NCBI Taxonomy" id="1862640"/>
    <lineage>
        <taxon>Eukaryota</taxon>
        <taxon>Viridiplantae</taxon>
        <taxon>Streptophyta</taxon>
        <taxon>Embryophyta</taxon>
        <taxon>Tracheophyta</taxon>
        <taxon>Spermatophyta</taxon>
        <taxon>Magnoliopsida</taxon>
        <taxon>eudicotyledons</taxon>
        <taxon>Gunneridae</taxon>
        <taxon>Pentapetalae</taxon>
        <taxon>rosids</taxon>
        <taxon>fabids</taxon>
        <taxon>Malpighiales</taxon>
        <taxon>Erythroxylaceae</taxon>
        <taxon>Erythroxylum</taxon>
    </lineage>
</organism>
<dbReference type="Proteomes" id="UP001159364">
    <property type="component" value="Linkage Group LG03"/>
</dbReference>
<evidence type="ECO:0000256" key="1">
    <source>
        <dbReference type="ARBA" id="ARBA00003532"/>
    </source>
</evidence>
<evidence type="ECO:0000256" key="2">
    <source>
        <dbReference type="ARBA" id="ARBA00004229"/>
    </source>
</evidence>
<dbReference type="EMBL" id="JAIWQS010000003">
    <property type="protein sequence ID" value="KAJ8770220.1"/>
    <property type="molecule type" value="Genomic_DNA"/>
</dbReference>
<keyword evidence="13" id="KW-1185">Reference proteome</keyword>
<keyword evidence="10" id="KW-0150">Chloroplast</keyword>
<accession>A0AAV8TWH5</accession>
<gene>
    <name evidence="12" type="ORF">K2173_011573</name>
</gene>
<dbReference type="NCBIfam" id="TIGR02008">
    <property type="entry name" value="fdx_plant"/>
    <property type="match status" value="1"/>
</dbReference>
<dbReference type="CDD" id="cd00207">
    <property type="entry name" value="fer2"/>
    <property type="match status" value="1"/>
</dbReference>
<evidence type="ECO:0000256" key="7">
    <source>
        <dbReference type="ARBA" id="ARBA00022982"/>
    </source>
</evidence>
<dbReference type="InterPro" id="IPR001041">
    <property type="entry name" value="2Fe-2S_ferredoxin-type"/>
</dbReference>
<keyword evidence="4 10" id="KW-0813">Transport</keyword>
<evidence type="ECO:0000256" key="10">
    <source>
        <dbReference type="RuleBase" id="RU364001"/>
    </source>
</evidence>
<evidence type="ECO:0000313" key="13">
    <source>
        <dbReference type="Proteomes" id="UP001159364"/>
    </source>
</evidence>
<dbReference type="GO" id="GO:0009570">
    <property type="term" value="C:chloroplast stroma"/>
    <property type="evidence" value="ECO:0007669"/>
    <property type="project" value="TreeGrafter"/>
</dbReference>
<keyword evidence="10" id="KW-0934">Plastid</keyword>
<sequence length="135" mass="14557">MASTATLSDTTLSISLAPRHRVTNRRAVLNMRQVFFGLKSGHGGRIKAMAAYNVKLIIPKGEKVITVPNDVYILDHAEEEGIDLPYSYRASSCSSCVGKVVSGTVDQSDGSFLDDDQMANGWVLNCVAYPTFGVA</sequence>
<feature type="domain" description="2Fe-2S ferredoxin-type" evidence="11">
    <location>
        <begin position="52"/>
        <end position="135"/>
    </location>
</feature>
<comment type="function">
    <text evidence="1 10">Ferredoxins are iron-sulfur proteins that transfer electrons in a wide variety of metabolic reactions.</text>
</comment>
<dbReference type="GO" id="GO:0009055">
    <property type="term" value="F:electron transfer activity"/>
    <property type="evidence" value="ECO:0007669"/>
    <property type="project" value="InterPro"/>
</dbReference>
<evidence type="ECO:0000256" key="3">
    <source>
        <dbReference type="ARBA" id="ARBA00007874"/>
    </source>
</evidence>
<dbReference type="Pfam" id="PF00111">
    <property type="entry name" value="Fer2"/>
    <property type="match status" value="1"/>
</dbReference>
<keyword evidence="7 10" id="KW-0249">Electron transport</keyword>
<dbReference type="PANTHER" id="PTHR43112">
    <property type="entry name" value="FERREDOXIN"/>
    <property type="match status" value="1"/>
</dbReference>
<keyword evidence="6 10" id="KW-0479">Metal-binding</keyword>
<comment type="cofactor">
    <cofactor evidence="10">
        <name>[2Fe-2S] cluster</name>
        <dbReference type="ChEBI" id="CHEBI:190135"/>
    </cofactor>
    <text evidence="10">Binds 1 [2Fe-2S] cluster.</text>
</comment>
<evidence type="ECO:0000256" key="4">
    <source>
        <dbReference type="ARBA" id="ARBA00022448"/>
    </source>
</evidence>
<keyword evidence="5 10" id="KW-0001">2Fe-2S</keyword>